<feature type="region of interest" description="Disordered" evidence="1">
    <location>
        <begin position="32"/>
        <end position="51"/>
    </location>
</feature>
<proteinExistence type="predicted"/>
<dbReference type="EMBL" id="CP111015">
    <property type="protein sequence ID" value="WAR01805.1"/>
    <property type="molecule type" value="Genomic_DNA"/>
</dbReference>
<sequence length="63" mass="7037">MYFLQIWISPTHVGRGGTPDLDLKPLEGHTKRREEVHTFRRDPPCETGGAFGMVARSSAIAKN</sequence>
<name>A0ABY7DVQ7_MYAAR</name>
<protein>
    <submittedName>
        <fullName evidence="2">Uncharacterized protein</fullName>
    </submittedName>
</protein>
<organism evidence="2 3">
    <name type="scientific">Mya arenaria</name>
    <name type="common">Soft-shell clam</name>
    <dbReference type="NCBI Taxonomy" id="6604"/>
    <lineage>
        <taxon>Eukaryota</taxon>
        <taxon>Metazoa</taxon>
        <taxon>Spiralia</taxon>
        <taxon>Lophotrochozoa</taxon>
        <taxon>Mollusca</taxon>
        <taxon>Bivalvia</taxon>
        <taxon>Autobranchia</taxon>
        <taxon>Heteroconchia</taxon>
        <taxon>Euheterodonta</taxon>
        <taxon>Imparidentia</taxon>
        <taxon>Neoheterodontei</taxon>
        <taxon>Myida</taxon>
        <taxon>Myoidea</taxon>
        <taxon>Myidae</taxon>
        <taxon>Mya</taxon>
    </lineage>
</organism>
<reference evidence="2" key="1">
    <citation type="submission" date="2022-11" db="EMBL/GenBank/DDBJ databases">
        <title>Centuries of genome instability and evolution in soft-shell clam transmissible cancer (bioRxiv).</title>
        <authorList>
            <person name="Hart S.F.M."/>
            <person name="Yonemitsu M.A."/>
            <person name="Giersch R.M."/>
            <person name="Beal B.F."/>
            <person name="Arriagada G."/>
            <person name="Davis B.W."/>
            <person name="Ostrander E.A."/>
            <person name="Goff S.P."/>
            <person name="Metzger M.J."/>
        </authorList>
    </citation>
    <scope>NUCLEOTIDE SEQUENCE</scope>
    <source>
        <strain evidence="2">MELC-2E11</strain>
        <tissue evidence="2">Siphon/mantle</tissue>
    </source>
</reference>
<accession>A0ABY7DVQ7</accession>
<evidence type="ECO:0000313" key="3">
    <source>
        <dbReference type="Proteomes" id="UP001164746"/>
    </source>
</evidence>
<dbReference type="Proteomes" id="UP001164746">
    <property type="component" value="Chromosome 4"/>
</dbReference>
<gene>
    <name evidence="2" type="ORF">MAR_008363</name>
</gene>
<feature type="compositionally biased region" description="Basic and acidic residues" evidence="1">
    <location>
        <begin position="32"/>
        <end position="44"/>
    </location>
</feature>
<keyword evidence="3" id="KW-1185">Reference proteome</keyword>
<evidence type="ECO:0000256" key="1">
    <source>
        <dbReference type="SAM" id="MobiDB-lite"/>
    </source>
</evidence>
<evidence type="ECO:0000313" key="2">
    <source>
        <dbReference type="EMBL" id="WAR01805.1"/>
    </source>
</evidence>